<evidence type="ECO:0000313" key="2">
    <source>
        <dbReference type="Proteomes" id="UP001596989"/>
    </source>
</evidence>
<feature type="non-terminal residue" evidence="1">
    <location>
        <position position="1"/>
    </location>
</feature>
<dbReference type="RefSeq" id="WP_377568435.1">
    <property type="nucleotide sequence ID" value="NZ_JBHTJZ010000072.1"/>
</dbReference>
<reference evidence="2" key="1">
    <citation type="journal article" date="2019" name="Int. J. Syst. Evol. Microbiol.">
        <title>The Global Catalogue of Microorganisms (GCM) 10K type strain sequencing project: providing services to taxonomists for standard genome sequencing and annotation.</title>
        <authorList>
            <consortium name="The Broad Institute Genomics Platform"/>
            <consortium name="The Broad Institute Genome Sequencing Center for Infectious Disease"/>
            <person name="Wu L."/>
            <person name="Ma J."/>
        </authorList>
    </citation>
    <scope>NUCLEOTIDE SEQUENCE [LARGE SCALE GENOMIC DNA]</scope>
    <source>
        <strain evidence="2">CCUG 59129</strain>
    </source>
</reference>
<comment type="caution">
    <text evidence="1">The sequence shown here is derived from an EMBL/GenBank/DDBJ whole genome shotgun (WGS) entry which is preliminary data.</text>
</comment>
<evidence type="ECO:0000313" key="1">
    <source>
        <dbReference type="EMBL" id="MFD0962155.1"/>
    </source>
</evidence>
<accession>A0ABW3HX67</accession>
<name>A0ABW3HX67_9BACL</name>
<sequence>STSRWTPLLLANGWQLQAPIADFHRLATRHAWRTAQKPAYAIRLMQASSMLAAYSAQLSR</sequence>
<dbReference type="Proteomes" id="UP001596989">
    <property type="component" value="Unassembled WGS sequence"/>
</dbReference>
<organism evidence="1 2">
    <name type="scientific">Paenibacillus chungangensis</name>
    <dbReference type="NCBI Taxonomy" id="696535"/>
    <lineage>
        <taxon>Bacteria</taxon>
        <taxon>Bacillati</taxon>
        <taxon>Bacillota</taxon>
        <taxon>Bacilli</taxon>
        <taxon>Bacillales</taxon>
        <taxon>Paenibacillaceae</taxon>
        <taxon>Paenibacillus</taxon>
    </lineage>
</organism>
<gene>
    <name evidence="1" type="ORF">ACFQ2I_22695</name>
</gene>
<proteinExistence type="predicted"/>
<dbReference type="EMBL" id="JBHTJZ010000072">
    <property type="protein sequence ID" value="MFD0962155.1"/>
    <property type="molecule type" value="Genomic_DNA"/>
</dbReference>
<protein>
    <submittedName>
        <fullName evidence="1">Uncharacterized protein</fullName>
    </submittedName>
</protein>
<keyword evidence="2" id="KW-1185">Reference proteome</keyword>